<evidence type="ECO:0000256" key="2">
    <source>
        <dbReference type="SAM" id="SignalP"/>
    </source>
</evidence>
<dbReference type="EMBL" id="AP018907">
    <property type="protein sequence ID" value="BBF91483.1"/>
    <property type="molecule type" value="Genomic_DNA"/>
</dbReference>
<evidence type="ECO:0000256" key="1">
    <source>
        <dbReference type="SAM" id="MobiDB-lite"/>
    </source>
</evidence>
<accession>A0A348FW00</accession>
<dbReference type="OrthoDB" id="7678486at2"/>
<keyword evidence="2" id="KW-0732">Signal</keyword>
<sequence length="227" mass="23776">MTMRGWRIAGRLGPAVAVALAVAGCGTTGQIGETSAGSGGSGGGTSFTDRVGRMFATGASSPEPAPEETGKMTHYECPMVTVRTGAAAYQVFANTRDAGQQLRYQATFGQTARECAALGQMMTMKVGVEGRLLAGQAGGPGKVDVPLRIAVVHEGTTPKTVWTQFYLVPAQMPDGRTQSTFLHIEEDVSFPLPKADDLENYVVYVGFDPTGKPDKPGRKAKTSGRSG</sequence>
<feature type="region of interest" description="Disordered" evidence="1">
    <location>
        <begin position="208"/>
        <end position="227"/>
    </location>
</feature>
<gene>
    <name evidence="3" type="ORF">BLTE_01680</name>
</gene>
<feature type="chain" id="PRO_5016972116" description="Lipoprotein" evidence="2">
    <location>
        <begin position="24"/>
        <end position="227"/>
    </location>
</feature>
<feature type="signal peptide" evidence="2">
    <location>
        <begin position="1"/>
        <end position="23"/>
    </location>
</feature>
<dbReference type="Proteomes" id="UP000266934">
    <property type="component" value="Chromosome"/>
</dbReference>
<dbReference type="RefSeq" id="WP_126396728.1">
    <property type="nucleotide sequence ID" value="NZ_AP018907.1"/>
</dbReference>
<feature type="compositionally biased region" description="Basic residues" evidence="1">
    <location>
        <begin position="218"/>
        <end position="227"/>
    </location>
</feature>
<proteinExistence type="predicted"/>
<evidence type="ECO:0008006" key="5">
    <source>
        <dbReference type="Google" id="ProtNLM"/>
    </source>
</evidence>
<dbReference type="KEGG" id="blag:BLTE_01680"/>
<dbReference type="AlphaFoldDB" id="A0A348FW00"/>
<evidence type="ECO:0000313" key="3">
    <source>
        <dbReference type="EMBL" id="BBF91483.1"/>
    </source>
</evidence>
<reference evidence="3 4" key="1">
    <citation type="submission" date="2018-08" db="EMBL/GenBank/DDBJ databases">
        <title>Complete genome sequencing of Blastochloris tepida GI.</title>
        <authorList>
            <person name="Tsukatani Y."/>
            <person name="Mori H."/>
        </authorList>
    </citation>
    <scope>NUCLEOTIDE SEQUENCE [LARGE SCALE GENOMIC DNA]</scope>
    <source>
        <strain evidence="3 4">GI</strain>
    </source>
</reference>
<keyword evidence="4" id="KW-1185">Reference proteome</keyword>
<name>A0A348FW00_9HYPH</name>
<evidence type="ECO:0000313" key="4">
    <source>
        <dbReference type="Proteomes" id="UP000266934"/>
    </source>
</evidence>
<organism evidence="3 4">
    <name type="scientific">Blastochloris tepida</name>
    <dbReference type="NCBI Taxonomy" id="2233851"/>
    <lineage>
        <taxon>Bacteria</taxon>
        <taxon>Pseudomonadati</taxon>
        <taxon>Pseudomonadota</taxon>
        <taxon>Alphaproteobacteria</taxon>
        <taxon>Hyphomicrobiales</taxon>
        <taxon>Blastochloridaceae</taxon>
        <taxon>Blastochloris</taxon>
    </lineage>
</organism>
<dbReference type="PROSITE" id="PS51257">
    <property type="entry name" value="PROKAR_LIPOPROTEIN"/>
    <property type="match status" value="1"/>
</dbReference>
<protein>
    <recommendedName>
        <fullName evidence="5">Lipoprotein</fullName>
    </recommendedName>
</protein>